<dbReference type="InterPro" id="IPR045851">
    <property type="entry name" value="AMP-bd_C_sf"/>
</dbReference>
<dbReference type="EMBL" id="AOTZ01000005">
    <property type="protein sequence ID" value="EZP77060.1"/>
    <property type="molecule type" value="Genomic_DNA"/>
</dbReference>
<evidence type="ECO:0000259" key="5">
    <source>
        <dbReference type="Pfam" id="PF00501"/>
    </source>
</evidence>
<protein>
    <submittedName>
        <fullName evidence="7">Crotonobetaine/carnitine-CoA ligase</fullName>
    </submittedName>
</protein>
<gene>
    <name evidence="7" type="ORF">H839_10708</name>
</gene>
<dbReference type="PROSITE" id="PS00455">
    <property type="entry name" value="AMP_BINDING"/>
    <property type="match status" value="1"/>
</dbReference>
<evidence type="ECO:0000256" key="3">
    <source>
        <dbReference type="ARBA" id="ARBA00022741"/>
    </source>
</evidence>
<keyword evidence="8" id="KW-1185">Reference proteome</keyword>
<comment type="caution">
    <text evidence="7">The sequence shown here is derived from an EMBL/GenBank/DDBJ whole genome shotgun (WGS) entry which is preliminary data.</text>
</comment>
<dbReference type="RefSeq" id="WP_260676070.1">
    <property type="nucleotide sequence ID" value="NZ_CM002692.1"/>
</dbReference>
<evidence type="ECO:0000256" key="4">
    <source>
        <dbReference type="ARBA" id="ARBA00022840"/>
    </source>
</evidence>
<dbReference type="CDD" id="cd05934">
    <property type="entry name" value="FACL_DitJ_like"/>
    <property type="match status" value="1"/>
</dbReference>
<dbReference type="InterPro" id="IPR000873">
    <property type="entry name" value="AMP-dep_synth/lig_dom"/>
</dbReference>
<dbReference type="InterPro" id="IPR020845">
    <property type="entry name" value="AMP-binding_CS"/>
</dbReference>
<evidence type="ECO:0000313" key="8">
    <source>
        <dbReference type="Proteomes" id="UP000023566"/>
    </source>
</evidence>
<dbReference type="Gene3D" id="3.40.50.12780">
    <property type="entry name" value="N-terminal domain of ligase-like"/>
    <property type="match status" value="1"/>
</dbReference>
<accession>A0ABC9VF55</accession>
<dbReference type="InterPro" id="IPR025110">
    <property type="entry name" value="AMP-bd_C"/>
</dbReference>
<evidence type="ECO:0000313" key="7">
    <source>
        <dbReference type="EMBL" id="EZP77060.1"/>
    </source>
</evidence>
<evidence type="ECO:0000256" key="2">
    <source>
        <dbReference type="ARBA" id="ARBA00022598"/>
    </source>
</evidence>
<dbReference type="AlphaFoldDB" id="A0ABC9VF55"/>
<dbReference type="GO" id="GO:0016874">
    <property type="term" value="F:ligase activity"/>
    <property type="evidence" value="ECO:0007669"/>
    <property type="project" value="UniProtKB-KW"/>
</dbReference>
<keyword evidence="2 7" id="KW-0436">Ligase</keyword>
<dbReference type="Pfam" id="PF13193">
    <property type="entry name" value="AMP-binding_C"/>
    <property type="match status" value="1"/>
</dbReference>
<evidence type="ECO:0000259" key="6">
    <source>
        <dbReference type="Pfam" id="PF13193"/>
    </source>
</evidence>
<keyword evidence="4" id="KW-0067">ATP-binding</keyword>
<dbReference type="Proteomes" id="UP000023566">
    <property type="component" value="Chromosome"/>
</dbReference>
<reference evidence="7 8" key="1">
    <citation type="journal article" date="2014" name="Appl. Microbiol. Biotechnol.">
        <title>Transformable facultative thermophile Geobacillus stearothermophilus NUB3621 as a host strain for metabolic engineering.</title>
        <authorList>
            <person name="Blanchard K."/>
            <person name="Robic S."/>
            <person name="Matsumura I."/>
        </authorList>
    </citation>
    <scope>NUCLEOTIDE SEQUENCE [LARGE SCALE GENOMIC DNA]</scope>
    <source>
        <strain evidence="7 8">NUB3621</strain>
    </source>
</reference>
<keyword evidence="3" id="KW-0547">Nucleotide-binding</keyword>
<feature type="domain" description="AMP-binding enzyme C-terminal" evidence="6">
    <location>
        <begin position="416"/>
        <end position="489"/>
    </location>
</feature>
<proteinExistence type="inferred from homology"/>
<organism evidence="7 8">
    <name type="scientific">Parageobacillus genomosp. 1</name>
    <dbReference type="NCBI Taxonomy" id="1295642"/>
    <lineage>
        <taxon>Bacteria</taxon>
        <taxon>Bacillati</taxon>
        <taxon>Bacillota</taxon>
        <taxon>Bacilli</taxon>
        <taxon>Bacillales</taxon>
        <taxon>Anoxybacillaceae</taxon>
        <taxon>Parageobacillus</taxon>
    </lineage>
</organism>
<dbReference type="PANTHER" id="PTHR43107:SF15">
    <property type="entry name" value="FATTY ACID TRANSPORT PROTEIN 3, ISOFORM A"/>
    <property type="match status" value="1"/>
</dbReference>
<dbReference type="Gene3D" id="3.30.300.30">
    <property type="match status" value="1"/>
</dbReference>
<dbReference type="PANTHER" id="PTHR43107">
    <property type="entry name" value="LONG-CHAIN FATTY ACID TRANSPORT PROTEIN"/>
    <property type="match status" value="1"/>
</dbReference>
<sequence length="523" mass="60077">MMQKLKHIGQLIKHNAKTIPNDIFLQFQEEKYTYLETDRKSDQIALFLRGLGINQGDHVALMLKNSPDYIFIWFGLAKLGAVMIPLNIHIKGEGLEYILNHSDAKFLIFDSEFEQEILRVKPSLTNVKHFWKREDFIKSAANALSLEFEMPHIEKGEPMSIIYTSGTTGLPKGVILPHFSYINTGLTFKDVMMRIKKEDILYTCLPLFHCNAQQLSVMGTLLSGAKLVLSERFSASNFWKEIYECKATIFNYIGSMLTILFKQPISDYEKNNTVTRIFGGAAPKEIWEEFEKRFGLTIVEGYGLTETATVCLCNPIDQIRVGSIGKPLPHVSLRIVDENDQEVTPGVEGEIVVREEVKLTQFQGYYKMLEKTAEALKGGWFHTGDRGYQDEDGYFYFKDRIKDCIRYRGENISSYEIERIVNKHPCVKESAAIGVPSELGEEDVKVVLTLQPECDFNYEEFIRYCEQHMAYYMVPRYVEIKEHLPKTATQRVQKYALRKEGIGASWDRVANGVQLNREIGGRR</sequence>
<dbReference type="SUPFAM" id="SSF56801">
    <property type="entry name" value="Acetyl-CoA synthetase-like"/>
    <property type="match status" value="1"/>
</dbReference>
<dbReference type="InterPro" id="IPR042099">
    <property type="entry name" value="ANL_N_sf"/>
</dbReference>
<dbReference type="Pfam" id="PF00501">
    <property type="entry name" value="AMP-binding"/>
    <property type="match status" value="1"/>
</dbReference>
<dbReference type="GO" id="GO:0005524">
    <property type="term" value="F:ATP binding"/>
    <property type="evidence" value="ECO:0007669"/>
    <property type="project" value="UniProtKB-KW"/>
</dbReference>
<name>A0ABC9VF55_9BACL</name>
<comment type="similarity">
    <text evidence="1">Belongs to the ATP-dependent AMP-binding enzyme family.</text>
</comment>
<feature type="domain" description="AMP-dependent synthetase/ligase" evidence="5">
    <location>
        <begin position="13"/>
        <end position="366"/>
    </location>
</feature>
<evidence type="ECO:0000256" key="1">
    <source>
        <dbReference type="ARBA" id="ARBA00006432"/>
    </source>
</evidence>